<dbReference type="GO" id="GO:0006210">
    <property type="term" value="P:thymine catabolic process"/>
    <property type="evidence" value="ECO:0007669"/>
    <property type="project" value="TreeGrafter"/>
</dbReference>
<evidence type="ECO:0000256" key="1">
    <source>
        <dbReference type="ARBA" id="ARBA00009986"/>
    </source>
</evidence>
<keyword evidence="3" id="KW-1185">Reference proteome</keyword>
<sequence>MLQPPNEGEFQTLELLWKHFHNFSREQGYYVSKLRSNITHKQTEIGCDRYGIPNPNKNTSKTVTSRKLDCQFVTYTREYGKSTTLNIKVKNPEPSHSATENIMAHPAFREFNEKEKSQIARMSESLLMPRQIKAQLCSQREIERPVILQDIYNKVKKIKKDRLKGRRPIDDLIYTLKEETFV</sequence>
<organism evidence="2 3">
    <name type="scientific">Austropuccinia psidii MF-1</name>
    <dbReference type="NCBI Taxonomy" id="1389203"/>
    <lineage>
        <taxon>Eukaryota</taxon>
        <taxon>Fungi</taxon>
        <taxon>Dikarya</taxon>
        <taxon>Basidiomycota</taxon>
        <taxon>Pucciniomycotina</taxon>
        <taxon>Pucciniomycetes</taxon>
        <taxon>Pucciniales</taxon>
        <taxon>Sphaerophragmiaceae</taxon>
        <taxon>Austropuccinia</taxon>
    </lineage>
</organism>
<name>A0A9Q3I381_9BASI</name>
<evidence type="ECO:0008006" key="4">
    <source>
        <dbReference type="Google" id="ProtNLM"/>
    </source>
</evidence>
<comment type="caution">
    <text evidence="2">The sequence shown here is derived from an EMBL/GenBank/DDBJ whole genome shotgun (WGS) entry which is preliminary data.</text>
</comment>
<dbReference type="Proteomes" id="UP000765509">
    <property type="component" value="Unassembled WGS sequence"/>
</dbReference>
<dbReference type="EMBL" id="AVOT02031294">
    <property type="protein sequence ID" value="MBW0524800.1"/>
    <property type="molecule type" value="Genomic_DNA"/>
</dbReference>
<evidence type="ECO:0000313" key="3">
    <source>
        <dbReference type="Proteomes" id="UP000765509"/>
    </source>
</evidence>
<gene>
    <name evidence="2" type="ORF">O181_064515</name>
</gene>
<dbReference type="PANTHER" id="PTHR43866">
    <property type="entry name" value="MALONATE-SEMIALDEHYDE DEHYDROGENASE"/>
    <property type="match status" value="1"/>
</dbReference>
<evidence type="ECO:0000313" key="2">
    <source>
        <dbReference type="EMBL" id="MBW0524800.1"/>
    </source>
</evidence>
<dbReference type="PANTHER" id="PTHR43866:SF3">
    <property type="entry name" value="METHYLMALONATE-SEMIALDEHYDE DEHYDROGENASE [ACYLATING], MITOCHONDRIAL"/>
    <property type="match status" value="1"/>
</dbReference>
<dbReference type="GO" id="GO:0004491">
    <property type="term" value="F:methylmalonate-semialdehyde dehydrogenase (acylating, NAD) activity"/>
    <property type="evidence" value="ECO:0007669"/>
    <property type="project" value="InterPro"/>
</dbReference>
<accession>A0A9Q3I381</accession>
<dbReference type="GO" id="GO:0006574">
    <property type="term" value="P:L-valine catabolic process"/>
    <property type="evidence" value="ECO:0007669"/>
    <property type="project" value="TreeGrafter"/>
</dbReference>
<comment type="similarity">
    <text evidence="1">Belongs to the aldehyde dehydrogenase family.</text>
</comment>
<dbReference type="OrthoDB" id="3356549at2759"/>
<dbReference type="AlphaFoldDB" id="A0A9Q3I381"/>
<proteinExistence type="inferred from homology"/>
<protein>
    <recommendedName>
        <fullName evidence="4">FAR1 domain-containing protein</fullName>
    </recommendedName>
</protein>
<reference evidence="2" key="1">
    <citation type="submission" date="2021-03" db="EMBL/GenBank/DDBJ databases">
        <title>Draft genome sequence of rust myrtle Austropuccinia psidii MF-1, a brazilian biotype.</title>
        <authorList>
            <person name="Quecine M.C."/>
            <person name="Pachon D.M.R."/>
            <person name="Bonatelli M.L."/>
            <person name="Correr F.H."/>
            <person name="Franceschini L.M."/>
            <person name="Leite T.F."/>
            <person name="Margarido G.R.A."/>
            <person name="Almeida C.A."/>
            <person name="Ferrarezi J.A."/>
            <person name="Labate C.A."/>
        </authorList>
    </citation>
    <scope>NUCLEOTIDE SEQUENCE</scope>
    <source>
        <strain evidence="2">MF-1</strain>
    </source>
</reference>
<dbReference type="InterPro" id="IPR010061">
    <property type="entry name" value="MeMal-semiAld_DH"/>
</dbReference>